<keyword evidence="2" id="KW-1185">Reference proteome</keyword>
<proteinExistence type="predicted"/>
<accession>A0ABU1WQJ3</accession>
<name>A0ABU1WQJ3_9BURK</name>
<dbReference type="RefSeq" id="WP_310319192.1">
    <property type="nucleotide sequence ID" value="NZ_JAVDWU010000008.1"/>
</dbReference>
<dbReference type="EMBL" id="JAVDWU010000008">
    <property type="protein sequence ID" value="MDR7151568.1"/>
    <property type="molecule type" value="Genomic_DNA"/>
</dbReference>
<reference evidence="1 2" key="1">
    <citation type="submission" date="2023-07" db="EMBL/GenBank/DDBJ databases">
        <title>Sorghum-associated microbial communities from plants grown in Nebraska, USA.</title>
        <authorList>
            <person name="Schachtman D."/>
        </authorList>
    </citation>
    <scope>NUCLEOTIDE SEQUENCE [LARGE SCALE GENOMIC DNA]</scope>
    <source>
        <strain evidence="1 2">4249</strain>
    </source>
</reference>
<evidence type="ECO:0000313" key="2">
    <source>
        <dbReference type="Proteomes" id="UP001265700"/>
    </source>
</evidence>
<comment type="caution">
    <text evidence="1">The sequence shown here is derived from an EMBL/GenBank/DDBJ whole genome shotgun (WGS) entry which is preliminary data.</text>
</comment>
<dbReference type="Proteomes" id="UP001265700">
    <property type="component" value="Unassembled WGS sequence"/>
</dbReference>
<sequence>MSDRAVIASAGNVLPAAFAALRSLGYAVSLTGNGRRWKAENNSLTLIAEDPLLLLGLAKLHEMRGNEWQPTEAQVEEYLSFDTAQSEGADDQVAVWEEQGAVHVFCVSSFGDPVELGEVEAKAFADRLNKAIGAANSE</sequence>
<protein>
    <submittedName>
        <fullName evidence="1">Uncharacterized protein</fullName>
    </submittedName>
</protein>
<organism evidence="1 2">
    <name type="scientific">Hydrogenophaga palleronii</name>
    <dbReference type="NCBI Taxonomy" id="65655"/>
    <lineage>
        <taxon>Bacteria</taxon>
        <taxon>Pseudomonadati</taxon>
        <taxon>Pseudomonadota</taxon>
        <taxon>Betaproteobacteria</taxon>
        <taxon>Burkholderiales</taxon>
        <taxon>Comamonadaceae</taxon>
        <taxon>Hydrogenophaga</taxon>
    </lineage>
</organism>
<gene>
    <name evidence="1" type="ORF">J2W49_003544</name>
</gene>
<evidence type="ECO:0000313" key="1">
    <source>
        <dbReference type="EMBL" id="MDR7151568.1"/>
    </source>
</evidence>